<dbReference type="Proteomes" id="UP001732700">
    <property type="component" value="Chromosome 5D"/>
</dbReference>
<evidence type="ECO:0000313" key="1">
    <source>
        <dbReference type="EnsemblPlants" id="AVESA.00010b.r2.5DG0975530.1.CDS"/>
    </source>
</evidence>
<sequence length="361" mass="37696">MPRQASSRQHARSHYSLRSNRKSLTTTMAGASASERRAGVNNASSAPCVAMMIVIIMALAGGASAQLSTGFYASSCPGMPGAVKSAVQSAVAKEPRMGASILRLFFHDCFVQGCDASLLLDDTPSLQGEKTAQPNNGSVRGFEVIDAVKAAVEQLCPGVVSCADVLAVAARDSVVALGGPSWEVKVGRRDSTTASFTGANNNIPPPTSGLANLTALFAAQGLSQKDMVALSGSHTIGQARCTSFRAHIYNESDIDSGFAGTRQSGCPSTSGSGDNNLAPLDLQTPTIFENNYYKNLVAKKGLLHSDQELFNGGATDPQVQSYVSSQSAFFADFVSGMIKMGDISPLTGNNGQIRINCRKTN</sequence>
<accession>A0ACD5YHU2</accession>
<name>A0ACD5YHU2_AVESA</name>
<keyword evidence="2" id="KW-1185">Reference proteome</keyword>
<proteinExistence type="predicted"/>
<organism evidence="1 2">
    <name type="scientific">Avena sativa</name>
    <name type="common">Oat</name>
    <dbReference type="NCBI Taxonomy" id="4498"/>
    <lineage>
        <taxon>Eukaryota</taxon>
        <taxon>Viridiplantae</taxon>
        <taxon>Streptophyta</taxon>
        <taxon>Embryophyta</taxon>
        <taxon>Tracheophyta</taxon>
        <taxon>Spermatophyta</taxon>
        <taxon>Magnoliopsida</taxon>
        <taxon>Liliopsida</taxon>
        <taxon>Poales</taxon>
        <taxon>Poaceae</taxon>
        <taxon>BOP clade</taxon>
        <taxon>Pooideae</taxon>
        <taxon>Poodae</taxon>
        <taxon>Poeae</taxon>
        <taxon>Poeae Chloroplast Group 1 (Aveneae type)</taxon>
        <taxon>Aveninae</taxon>
        <taxon>Avena</taxon>
    </lineage>
</organism>
<evidence type="ECO:0000313" key="2">
    <source>
        <dbReference type="Proteomes" id="UP001732700"/>
    </source>
</evidence>
<reference evidence="1" key="2">
    <citation type="submission" date="2025-09" db="UniProtKB">
        <authorList>
            <consortium name="EnsemblPlants"/>
        </authorList>
    </citation>
    <scope>IDENTIFICATION</scope>
</reference>
<reference evidence="1" key="1">
    <citation type="submission" date="2021-05" db="EMBL/GenBank/DDBJ databases">
        <authorList>
            <person name="Scholz U."/>
            <person name="Mascher M."/>
            <person name="Fiebig A."/>
        </authorList>
    </citation>
    <scope>NUCLEOTIDE SEQUENCE [LARGE SCALE GENOMIC DNA]</scope>
</reference>
<protein>
    <submittedName>
        <fullName evidence="1">Uncharacterized protein</fullName>
    </submittedName>
</protein>
<dbReference type="EnsemblPlants" id="AVESA.00010b.r2.5DG0975530.1">
    <property type="protein sequence ID" value="AVESA.00010b.r2.5DG0975530.1.CDS"/>
    <property type="gene ID" value="AVESA.00010b.r2.5DG0975530"/>
</dbReference>